<dbReference type="Gene3D" id="3.40.50.300">
    <property type="entry name" value="P-loop containing nucleotide triphosphate hydrolases"/>
    <property type="match status" value="2"/>
</dbReference>
<dbReference type="GO" id="GO:0005524">
    <property type="term" value="F:ATP binding"/>
    <property type="evidence" value="ECO:0007669"/>
    <property type="project" value="UniProtKB-KW"/>
</dbReference>
<feature type="compositionally biased region" description="Basic and acidic residues" evidence="6">
    <location>
        <begin position="58"/>
        <end position="69"/>
    </location>
</feature>
<evidence type="ECO:0000256" key="3">
    <source>
        <dbReference type="ARBA" id="ARBA00022840"/>
    </source>
</evidence>
<accession>A0A4S4MU07</accession>
<dbReference type="Pfam" id="PF00069">
    <property type="entry name" value="Pkinase"/>
    <property type="match status" value="1"/>
</dbReference>
<organism evidence="10 11">
    <name type="scientific">Antrodiella citrinella</name>
    <dbReference type="NCBI Taxonomy" id="2447956"/>
    <lineage>
        <taxon>Eukaryota</taxon>
        <taxon>Fungi</taxon>
        <taxon>Dikarya</taxon>
        <taxon>Basidiomycota</taxon>
        <taxon>Agaricomycotina</taxon>
        <taxon>Agaricomycetes</taxon>
        <taxon>Polyporales</taxon>
        <taxon>Steccherinaceae</taxon>
        <taxon>Antrodiella</taxon>
    </lineage>
</organism>
<dbReference type="OrthoDB" id="2499463at2759"/>
<evidence type="ECO:0000256" key="1">
    <source>
        <dbReference type="ARBA" id="ARBA00005446"/>
    </source>
</evidence>
<dbReference type="InterPro" id="IPR027417">
    <property type="entry name" value="P-loop_NTPase"/>
</dbReference>
<feature type="compositionally biased region" description="Polar residues" evidence="6">
    <location>
        <begin position="801"/>
        <end position="813"/>
    </location>
</feature>
<dbReference type="PROSITE" id="PS50011">
    <property type="entry name" value="PROTEIN_KINASE_DOM"/>
    <property type="match status" value="1"/>
</dbReference>
<dbReference type="PANTHER" id="PTHR13710:SF120">
    <property type="entry name" value="BIFUNCTIONAL 3'-5' EXONUCLEASE_ATP-DEPENDENT HELICASE WRN"/>
    <property type="match status" value="1"/>
</dbReference>
<dbReference type="SMART" id="SM00220">
    <property type="entry name" value="S_TKc"/>
    <property type="match status" value="1"/>
</dbReference>
<dbReference type="InterPro" id="IPR008271">
    <property type="entry name" value="Ser/Thr_kinase_AS"/>
</dbReference>
<dbReference type="InterPro" id="IPR000719">
    <property type="entry name" value="Prot_kinase_dom"/>
</dbReference>
<comment type="caution">
    <text evidence="10">The sequence shown here is derived from an EMBL/GenBank/DDBJ whole genome shotgun (WGS) entry which is preliminary data.</text>
</comment>
<evidence type="ECO:0000259" key="7">
    <source>
        <dbReference type="PROSITE" id="PS50011"/>
    </source>
</evidence>
<evidence type="ECO:0000313" key="10">
    <source>
        <dbReference type="EMBL" id="THH29776.1"/>
    </source>
</evidence>
<evidence type="ECO:0000259" key="9">
    <source>
        <dbReference type="PROSITE" id="PS51194"/>
    </source>
</evidence>
<keyword evidence="3" id="KW-0067">ATP-binding</keyword>
<proteinExistence type="inferred from homology"/>
<dbReference type="PANTHER" id="PTHR13710">
    <property type="entry name" value="DNA HELICASE RECQ FAMILY MEMBER"/>
    <property type="match status" value="1"/>
</dbReference>
<dbReference type="PROSITE" id="PS51194">
    <property type="entry name" value="HELICASE_CTER"/>
    <property type="match status" value="1"/>
</dbReference>
<dbReference type="EMBL" id="SGPM01000108">
    <property type="protein sequence ID" value="THH29776.1"/>
    <property type="molecule type" value="Genomic_DNA"/>
</dbReference>
<reference evidence="10 11" key="1">
    <citation type="submission" date="2019-02" db="EMBL/GenBank/DDBJ databases">
        <title>Genome sequencing of the rare red list fungi Antrodiella citrinella (Flaviporus citrinellus).</title>
        <authorList>
            <person name="Buettner E."/>
            <person name="Kellner H."/>
        </authorList>
    </citation>
    <scope>NUCLEOTIDE SEQUENCE [LARGE SCALE GENOMIC DNA]</scope>
    <source>
        <strain evidence="10 11">DSM 108506</strain>
    </source>
</reference>
<dbReference type="GO" id="GO:0005634">
    <property type="term" value="C:nucleus"/>
    <property type="evidence" value="ECO:0007669"/>
    <property type="project" value="TreeGrafter"/>
</dbReference>
<dbReference type="InterPro" id="IPR014001">
    <property type="entry name" value="Helicase_ATP-bd"/>
</dbReference>
<evidence type="ECO:0000313" key="11">
    <source>
        <dbReference type="Proteomes" id="UP000308730"/>
    </source>
</evidence>
<dbReference type="PROSITE" id="PS51192">
    <property type="entry name" value="HELICASE_ATP_BIND_1"/>
    <property type="match status" value="1"/>
</dbReference>
<sequence>MSEASPDANSKQGNDHAKSGKGMPISSDPHNKTTTTPKPPHPPKRELVSWNLGTQENEDGRHLRGKDEAAPSQGPTIAEDDRNPNPAILATIAYLSVSDNHAWAGTNHLYVMRGDQQATRTVVAMKKARITKHIRNSVLRHEACVYLLLQGHPNISKVYAWGRSQYYEYLVLELLGDDTGSVLDTPEKLTLNNLVAMVCQMIDAIQHIHSHHLIHGDIKPSNFLFAPNFASNSHGGRIFIIDFGLSKYYRDSTTLAYHPEGTTRTLRGTPDYASIPSHLHITREAKVGYDSDKTRSRMSTEFFKRSKGKTAHPWQLDAAESLLLGLDTVVIAGTGSGKTTPFMLPLFLQETKGKILVVVEPLINLQRDQVRRFKKMGISAKAVNSETWSEKLAEDIKAMKYQALFMAPEMCFRHAGGKALLAALGAAGKIFAFIVDEAHCISQWGGDFRPAYQELAQLRAHVDLGVPVMLASATMAPDVLGECEKSMRILPERAFYVNLGNDRRNIKTEVRLMENESDLSALDDIFNFHKIDNVSDIPKTLIFANTRNRVQEIWRYIRSKLPPWLVNQVDFMHSLRTTRGKRRVMKRFSGLKRDISILVATEAVGMGADIPDIAQIIQFGAPSSLTIWLQRAGRAGRDPDIYAVAYFLVEKSVFKPSSPSSPLIDLPNGNQPAKRRKSMEDSPEEPERKARGGNHRKNAVKALKKWRTDLGCGRYSRAPITIDAIIPDDIIGSLAWHIQWKEVADVREKLSERWFFVDNLAGEALEILREVDEEHRAQEESRFQSPKQRRRAVATRRQDENTTTVASPQTPSTHSHRSVASSPVSSQVVSYYGCDGFDDMYNLALVYGLPFAKLEPLSAVRAAPACLTVFDAGICTKWYHTKYYTI</sequence>
<dbReference type="GO" id="GO:0004672">
    <property type="term" value="F:protein kinase activity"/>
    <property type="evidence" value="ECO:0007669"/>
    <property type="project" value="InterPro"/>
</dbReference>
<evidence type="ECO:0000256" key="4">
    <source>
        <dbReference type="ARBA" id="ARBA00034617"/>
    </source>
</evidence>
<comment type="catalytic activity">
    <reaction evidence="4">
        <text>Couples ATP hydrolysis with the unwinding of duplex DNA by translocating in the 3'-5' direction.</text>
        <dbReference type="EC" id="5.6.2.4"/>
    </reaction>
</comment>
<dbReference type="Pfam" id="PF00271">
    <property type="entry name" value="Helicase_C"/>
    <property type="match status" value="1"/>
</dbReference>
<dbReference type="GO" id="GO:0000724">
    <property type="term" value="P:double-strand break repair via homologous recombination"/>
    <property type="evidence" value="ECO:0007669"/>
    <property type="project" value="TreeGrafter"/>
</dbReference>
<dbReference type="EC" id="5.6.2.4" evidence="5"/>
<feature type="domain" description="Protein kinase" evidence="7">
    <location>
        <begin position="95"/>
        <end position="405"/>
    </location>
</feature>
<evidence type="ECO:0000256" key="6">
    <source>
        <dbReference type="SAM" id="MobiDB-lite"/>
    </source>
</evidence>
<gene>
    <name evidence="10" type="ORF">EUX98_g4410</name>
</gene>
<name>A0A4S4MU07_9APHY</name>
<dbReference type="InterPro" id="IPR001650">
    <property type="entry name" value="Helicase_C-like"/>
</dbReference>
<dbReference type="GO" id="GO:0043138">
    <property type="term" value="F:3'-5' DNA helicase activity"/>
    <property type="evidence" value="ECO:0007669"/>
    <property type="project" value="UniProtKB-EC"/>
</dbReference>
<feature type="region of interest" description="Disordered" evidence="6">
    <location>
        <begin position="775"/>
        <end position="821"/>
    </location>
</feature>
<comment type="similarity">
    <text evidence="1">Belongs to the helicase family. RecQ subfamily.</text>
</comment>
<dbReference type="Gene3D" id="1.10.510.10">
    <property type="entry name" value="Transferase(Phosphotransferase) domain 1"/>
    <property type="match status" value="1"/>
</dbReference>
<dbReference type="InterPro" id="IPR011545">
    <property type="entry name" value="DEAD/DEAH_box_helicase_dom"/>
</dbReference>
<dbReference type="GO" id="GO:0009378">
    <property type="term" value="F:four-way junction helicase activity"/>
    <property type="evidence" value="ECO:0007669"/>
    <property type="project" value="TreeGrafter"/>
</dbReference>
<dbReference type="SUPFAM" id="SSF56112">
    <property type="entry name" value="Protein kinase-like (PK-like)"/>
    <property type="match status" value="1"/>
</dbReference>
<dbReference type="GO" id="GO:0005737">
    <property type="term" value="C:cytoplasm"/>
    <property type="evidence" value="ECO:0007669"/>
    <property type="project" value="TreeGrafter"/>
</dbReference>
<dbReference type="Proteomes" id="UP000308730">
    <property type="component" value="Unassembled WGS sequence"/>
</dbReference>
<dbReference type="PROSITE" id="PS00108">
    <property type="entry name" value="PROTEIN_KINASE_ST"/>
    <property type="match status" value="1"/>
</dbReference>
<keyword evidence="2" id="KW-0547">Nucleotide-binding</keyword>
<feature type="region of interest" description="Disordered" evidence="6">
    <location>
        <begin position="1"/>
        <end position="83"/>
    </location>
</feature>
<feature type="region of interest" description="Disordered" evidence="6">
    <location>
        <begin position="655"/>
        <end position="698"/>
    </location>
</feature>
<dbReference type="GO" id="GO:0005694">
    <property type="term" value="C:chromosome"/>
    <property type="evidence" value="ECO:0007669"/>
    <property type="project" value="TreeGrafter"/>
</dbReference>
<feature type="domain" description="Helicase C-terminal" evidence="9">
    <location>
        <begin position="521"/>
        <end position="704"/>
    </location>
</feature>
<dbReference type="Pfam" id="PF00270">
    <property type="entry name" value="DEAD"/>
    <property type="match status" value="1"/>
</dbReference>
<evidence type="ECO:0000256" key="2">
    <source>
        <dbReference type="ARBA" id="ARBA00022741"/>
    </source>
</evidence>
<dbReference type="InterPro" id="IPR011009">
    <property type="entry name" value="Kinase-like_dom_sf"/>
</dbReference>
<keyword evidence="11" id="KW-1185">Reference proteome</keyword>
<dbReference type="AlphaFoldDB" id="A0A4S4MU07"/>
<dbReference type="SUPFAM" id="SSF52540">
    <property type="entry name" value="P-loop containing nucleoside triphosphate hydrolases"/>
    <property type="match status" value="1"/>
</dbReference>
<dbReference type="SMART" id="SM00487">
    <property type="entry name" value="DEXDc"/>
    <property type="match status" value="1"/>
</dbReference>
<evidence type="ECO:0000256" key="5">
    <source>
        <dbReference type="ARBA" id="ARBA00034808"/>
    </source>
</evidence>
<protein>
    <recommendedName>
        <fullName evidence="5">DNA 3'-5' helicase</fullName>
        <ecNumber evidence="5">5.6.2.4</ecNumber>
    </recommendedName>
</protein>
<dbReference type="GO" id="GO:0003676">
    <property type="term" value="F:nucleic acid binding"/>
    <property type="evidence" value="ECO:0007669"/>
    <property type="project" value="InterPro"/>
</dbReference>
<dbReference type="SMART" id="SM00490">
    <property type="entry name" value="HELICc"/>
    <property type="match status" value="1"/>
</dbReference>
<evidence type="ECO:0000259" key="8">
    <source>
        <dbReference type="PROSITE" id="PS51192"/>
    </source>
</evidence>
<feature type="domain" description="Helicase ATP-binding" evidence="8">
    <location>
        <begin position="319"/>
        <end position="493"/>
    </location>
</feature>